<dbReference type="GO" id="GO:0005634">
    <property type="term" value="C:nucleus"/>
    <property type="evidence" value="ECO:0007669"/>
    <property type="project" value="UniProtKB-SubCell"/>
</dbReference>
<reference evidence="9" key="1">
    <citation type="submission" date="2021-02" db="EMBL/GenBank/DDBJ databases">
        <authorList>
            <person name="Nowell W R."/>
        </authorList>
    </citation>
    <scope>NUCLEOTIDE SEQUENCE</scope>
</reference>
<evidence type="ECO:0000256" key="1">
    <source>
        <dbReference type="ARBA" id="ARBA00001968"/>
    </source>
</evidence>
<evidence type="ECO:0000256" key="2">
    <source>
        <dbReference type="ARBA" id="ARBA00004123"/>
    </source>
</evidence>
<keyword evidence="4" id="KW-0540">Nuclease</keyword>
<evidence type="ECO:0000313" key="11">
    <source>
        <dbReference type="Proteomes" id="UP000663829"/>
    </source>
</evidence>
<evidence type="ECO:0000259" key="8">
    <source>
        <dbReference type="Pfam" id="PF13359"/>
    </source>
</evidence>
<evidence type="ECO:0000313" key="10">
    <source>
        <dbReference type="EMBL" id="CAF3791720.1"/>
    </source>
</evidence>
<dbReference type="InterPro" id="IPR045249">
    <property type="entry name" value="HARBI1-like"/>
</dbReference>
<evidence type="ECO:0000256" key="3">
    <source>
        <dbReference type="ARBA" id="ARBA00006958"/>
    </source>
</evidence>
<dbReference type="Pfam" id="PF13359">
    <property type="entry name" value="DDE_Tnp_4"/>
    <property type="match status" value="1"/>
</dbReference>
<evidence type="ECO:0000256" key="4">
    <source>
        <dbReference type="ARBA" id="ARBA00022722"/>
    </source>
</evidence>
<keyword evidence="6" id="KW-0378">Hydrolase</keyword>
<proteinExistence type="inferred from homology"/>
<dbReference type="OrthoDB" id="5985645at2759"/>
<evidence type="ECO:0000313" key="9">
    <source>
        <dbReference type="EMBL" id="CAF1020306.1"/>
    </source>
</evidence>
<organism evidence="9 11">
    <name type="scientific">Didymodactylos carnosus</name>
    <dbReference type="NCBI Taxonomy" id="1234261"/>
    <lineage>
        <taxon>Eukaryota</taxon>
        <taxon>Metazoa</taxon>
        <taxon>Spiralia</taxon>
        <taxon>Gnathifera</taxon>
        <taxon>Rotifera</taxon>
        <taxon>Eurotatoria</taxon>
        <taxon>Bdelloidea</taxon>
        <taxon>Philodinida</taxon>
        <taxon>Philodinidae</taxon>
        <taxon>Didymodactylos</taxon>
    </lineage>
</organism>
<dbReference type="Proteomes" id="UP000681722">
    <property type="component" value="Unassembled WGS sequence"/>
</dbReference>
<comment type="caution">
    <text evidence="9">The sequence shown here is derived from an EMBL/GenBank/DDBJ whole genome shotgun (WGS) entry which is preliminary data.</text>
</comment>
<dbReference type="EMBL" id="CAJOBC010003596">
    <property type="protein sequence ID" value="CAF3791720.1"/>
    <property type="molecule type" value="Genomic_DNA"/>
</dbReference>
<evidence type="ECO:0000256" key="7">
    <source>
        <dbReference type="ARBA" id="ARBA00023242"/>
    </source>
</evidence>
<evidence type="ECO:0000256" key="5">
    <source>
        <dbReference type="ARBA" id="ARBA00022723"/>
    </source>
</evidence>
<dbReference type="InterPro" id="IPR027806">
    <property type="entry name" value="HARBI1_dom"/>
</dbReference>
<comment type="similarity">
    <text evidence="3">Belongs to the HARBI1 family.</text>
</comment>
<keyword evidence="11" id="KW-1185">Reference proteome</keyword>
<comment type="subcellular location">
    <subcellularLocation>
        <location evidence="2">Nucleus</location>
    </subcellularLocation>
</comment>
<evidence type="ECO:0000256" key="6">
    <source>
        <dbReference type="ARBA" id="ARBA00022801"/>
    </source>
</evidence>
<dbReference type="EMBL" id="CAJNOQ010003596">
    <property type="protein sequence ID" value="CAF1020306.1"/>
    <property type="molecule type" value="Genomic_DNA"/>
</dbReference>
<comment type="cofactor">
    <cofactor evidence="1">
        <name>a divalent metal cation</name>
        <dbReference type="ChEBI" id="CHEBI:60240"/>
    </cofactor>
</comment>
<dbReference type="PANTHER" id="PTHR22930:SF237">
    <property type="entry name" value="SI:CH73-257C13.2"/>
    <property type="match status" value="1"/>
</dbReference>
<dbReference type="GO" id="GO:0004518">
    <property type="term" value="F:nuclease activity"/>
    <property type="evidence" value="ECO:0007669"/>
    <property type="project" value="UniProtKB-KW"/>
</dbReference>
<protein>
    <recommendedName>
        <fullName evidence="8">DDE Tnp4 domain-containing protein</fullName>
    </recommendedName>
</protein>
<gene>
    <name evidence="9" type="ORF">GPM918_LOCUS14742</name>
    <name evidence="10" type="ORF">SRO942_LOCUS14742</name>
</gene>
<keyword evidence="7" id="KW-0539">Nucleus</keyword>
<dbReference type="Proteomes" id="UP000663829">
    <property type="component" value="Unassembled WGS sequence"/>
</dbReference>
<keyword evidence="5" id="KW-0479">Metal-binding</keyword>
<feature type="domain" description="DDE Tnp4" evidence="8">
    <location>
        <begin position="107"/>
        <end position="250"/>
    </location>
</feature>
<dbReference type="GO" id="GO:0016787">
    <property type="term" value="F:hydrolase activity"/>
    <property type="evidence" value="ECO:0007669"/>
    <property type="project" value="UniProtKB-KW"/>
</dbReference>
<name>A0A814I4C0_9BILA</name>
<dbReference type="AlphaFoldDB" id="A0A814I4C0"/>
<accession>A0A814I4C0</accession>
<dbReference type="PANTHER" id="PTHR22930">
    <property type="match status" value="1"/>
</dbReference>
<dbReference type="GO" id="GO:0046872">
    <property type="term" value="F:metal ion binding"/>
    <property type="evidence" value="ECO:0007669"/>
    <property type="project" value="UniProtKB-KW"/>
</dbReference>
<sequence>MQSECAQQSGQISTIELELKSPAGIVLFPEPERVTKEIFCSAQAEVEGENFCIALPCSVISIFDEFVYGMVKKLREKFINFPTGKELKRVVIGFQEVWGFPQRDGAVDGTHISILAPENNLKDYYNRKNFHSIHAQLIVDHEYIIRSILVEWSGSVHDARVFGNSAIYNKIRNGEIFTRSFEQNLEGQEIRVFLVGDSTYPLTEHVMKPYRNMNLTQDQQQFNYRLSRTRVVVECAIGRLKGNFQILRKQERSH</sequence>